<sequence>MDVVLINEGTYPYVPGGVSTWCDKLVNGLGEHTFDLVTLVASGNERPQWELPANVRSLRAVPLWGPASTRRRRDYQPRVIRAVRALLGGIVRDELDMFEIGLFKLALLAAEMDLGPALRSADLLTELLTVWPAADRQDNLSVHDALTAVTLLERSLLPLTVRLETQPDLCHAVSNGLPTMVALAEKWRHGTPFVMSEHGVYLRERYLAFQDLELPQSVRFVVLGFLRMLTAVGYRNADFVAPVAEFNARWAERLGADPEIILPVYNGVDPQAYQELTDEPRVPTISWVGRIDPLKDLETLISAFALVRSKLPATMLRLFGPTPAGNEAYRDRCLRLAEELGVRDGIRLEGPVASSRIAFAAGHVVALSSISEGMPYTVIEAMMCGRATVSTDVGGTADAVDTTGLIVPPRDPEAFAEACLTLLTDDDLRRDLGAAGRKRALSTFTLQQSLDCYRELYDAAVPGELQLLSGGVS</sequence>
<dbReference type="Proteomes" id="UP000318380">
    <property type="component" value="Unassembled WGS sequence"/>
</dbReference>
<protein>
    <submittedName>
        <fullName evidence="2">Glycosyltransferase involved in cell wall biosynthesis</fullName>
    </submittedName>
</protein>
<dbReference type="OrthoDB" id="8878585at2"/>
<dbReference type="EMBL" id="VIVK01000001">
    <property type="protein sequence ID" value="TWD80177.1"/>
    <property type="molecule type" value="Genomic_DNA"/>
</dbReference>
<dbReference type="InterPro" id="IPR047691">
    <property type="entry name" value="PelF-like"/>
</dbReference>
<keyword evidence="3" id="KW-1185">Reference proteome</keyword>
<gene>
    <name evidence="2" type="ORF">FB561_1250</name>
</gene>
<dbReference type="AlphaFoldDB" id="A0A561BMV9"/>
<dbReference type="GO" id="GO:0016757">
    <property type="term" value="F:glycosyltransferase activity"/>
    <property type="evidence" value="ECO:0007669"/>
    <property type="project" value="TreeGrafter"/>
</dbReference>
<dbReference type="NCBIfam" id="NF038011">
    <property type="entry name" value="PelF"/>
    <property type="match status" value="1"/>
</dbReference>
<feature type="domain" description="DUF3492" evidence="1">
    <location>
        <begin position="1"/>
        <end position="259"/>
    </location>
</feature>
<dbReference type="SUPFAM" id="SSF53756">
    <property type="entry name" value="UDP-Glycosyltransferase/glycogen phosphorylase"/>
    <property type="match status" value="1"/>
</dbReference>
<organism evidence="2 3">
    <name type="scientific">Kribbella amoyensis</name>
    <dbReference type="NCBI Taxonomy" id="996641"/>
    <lineage>
        <taxon>Bacteria</taxon>
        <taxon>Bacillati</taxon>
        <taxon>Actinomycetota</taxon>
        <taxon>Actinomycetes</taxon>
        <taxon>Propionibacteriales</taxon>
        <taxon>Kribbellaceae</taxon>
        <taxon>Kribbella</taxon>
    </lineage>
</organism>
<dbReference type="PANTHER" id="PTHR12526">
    <property type="entry name" value="GLYCOSYLTRANSFERASE"/>
    <property type="match status" value="1"/>
</dbReference>
<comment type="caution">
    <text evidence="2">The sequence shown here is derived from an EMBL/GenBank/DDBJ whole genome shotgun (WGS) entry which is preliminary data.</text>
</comment>
<name>A0A561BMV9_9ACTN</name>
<evidence type="ECO:0000313" key="2">
    <source>
        <dbReference type="EMBL" id="TWD80177.1"/>
    </source>
</evidence>
<dbReference type="Pfam" id="PF13692">
    <property type="entry name" value="Glyco_trans_1_4"/>
    <property type="match status" value="1"/>
</dbReference>
<dbReference type="PANTHER" id="PTHR12526:SF636">
    <property type="entry name" value="BLL3647 PROTEIN"/>
    <property type="match status" value="1"/>
</dbReference>
<reference evidence="2 3" key="1">
    <citation type="submission" date="2019-06" db="EMBL/GenBank/DDBJ databases">
        <title>Sequencing the genomes of 1000 actinobacteria strains.</title>
        <authorList>
            <person name="Klenk H.-P."/>
        </authorList>
    </citation>
    <scope>NUCLEOTIDE SEQUENCE [LARGE SCALE GENOMIC DNA]</scope>
    <source>
        <strain evidence="2 3">DSM 24683</strain>
    </source>
</reference>
<dbReference type="RefSeq" id="WP_145803953.1">
    <property type="nucleotide sequence ID" value="NZ_VIVK01000001.1"/>
</dbReference>
<evidence type="ECO:0000313" key="3">
    <source>
        <dbReference type="Proteomes" id="UP000318380"/>
    </source>
</evidence>
<evidence type="ECO:0000259" key="1">
    <source>
        <dbReference type="Pfam" id="PF11997"/>
    </source>
</evidence>
<dbReference type="InterPro" id="IPR022622">
    <property type="entry name" value="DUF3492"/>
</dbReference>
<dbReference type="Pfam" id="PF11997">
    <property type="entry name" value="DUF3492"/>
    <property type="match status" value="1"/>
</dbReference>
<keyword evidence="2" id="KW-0808">Transferase</keyword>
<dbReference type="Gene3D" id="3.40.50.2000">
    <property type="entry name" value="Glycogen Phosphorylase B"/>
    <property type="match status" value="2"/>
</dbReference>
<accession>A0A561BMV9</accession>
<proteinExistence type="predicted"/>